<protein>
    <submittedName>
        <fullName evidence="3">Heterokaryon incompatibility protein-domain-containing protein</fullName>
    </submittedName>
</protein>
<feature type="domain" description="Heterokaryon incompatibility" evidence="2">
    <location>
        <begin position="493"/>
        <end position="641"/>
    </location>
</feature>
<reference evidence="3" key="1">
    <citation type="journal article" date="2023" name="Mol. Phylogenet. Evol.">
        <title>Genome-scale phylogeny and comparative genomics of the fungal order Sordariales.</title>
        <authorList>
            <person name="Hensen N."/>
            <person name="Bonometti L."/>
            <person name="Westerberg I."/>
            <person name="Brannstrom I.O."/>
            <person name="Guillou S."/>
            <person name="Cros-Aarteil S."/>
            <person name="Calhoun S."/>
            <person name="Haridas S."/>
            <person name="Kuo A."/>
            <person name="Mondo S."/>
            <person name="Pangilinan J."/>
            <person name="Riley R."/>
            <person name="LaButti K."/>
            <person name="Andreopoulos B."/>
            <person name="Lipzen A."/>
            <person name="Chen C."/>
            <person name="Yan M."/>
            <person name="Daum C."/>
            <person name="Ng V."/>
            <person name="Clum A."/>
            <person name="Steindorff A."/>
            <person name="Ohm R.A."/>
            <person name="Martin F."/>
            <person name="Silar P."/>
            <person name="Natvig D.O."/>
            <person name="Lalanne C."/>
            <person name="Gautier V."/>
            <person name="Ament-Velasquez S.L."/>
            <person name="Kruys A."/>
            <person name="Hutchinson M.I."/>
            <person name="Powell A.J."/>
            <person name="Barry K."/>
            <person name="Miller A.N."/>
            <person name="Grigoriev I.V."/>
            <person name="Debuchy R."/>
            <person name="Gladieux P."/>
            <person name="Hiltunen Thoren M."/>
            <person name="Johannesson H."/>
        </authorList>
    </citation>
    <scope>NUCLEOTIDE SEQUENCE</scope>
    <source>
        <strain evidence="3">CBS 990.96</strain>
    </source>
</reference>
<dbReference type="InterPro" id="IPR010730">
    <property type="entry name" value="HET"/>
</dbReference>
<reference evidence="3" key="2">
    <citation type="submission" date="2023-05" db="EMBL/GenBank/DDBJ databases">
        <authorList>
            <consortium name="Lawrence Berkeley National Laboratory"/>
            <person name="Steindorff A."/>
            <person name="Hensen N."/>
            <person name="Bonometti L."/>
            <person name="Westerberg I."/>
            <person name="Brannstrom I.O."/>
            <person name="Guillou S."/>
            <person name="Cros-Aarteil S."/>
            <person name="Calhoun S."/>
            <person name="Haridas S."/>
            <person name="Kuo A."/>
            <person name="Mondo S."/>
            <person name="Pangilinan J."/>
            <person name="Riley R."/>
            <person name="Labutti K."/>
            <person name="Andreopoulos B."/>
            <person name="Lipzen A."/>
            <person name="Chen C."/>
            <person name="Yanf M."/>
            <person name="Daum C."/>
            <person name="Ng V."/>
            <person name="Clum A."/>
            <person name="Ohm R."/>
            <person name="Martin F."/>
            <person name="Silar P."/>
            <person name="Natvig D."/>
            <person name="Lalanne C."/>
            <person name="Gautier V."/>
            <person name="Ament-Velasquez S.L."/>
            <person name="Kruys A."/>
            <person name="Hutchinson M.I."/>
            <person name="Powell A.J."/>
            <person name="Barry K."/>
            <person name="Miller A.N."/>
            <person name="Grigoriev I.V."/>
            <person name="Debuchy R."/>
            <person name="Gladieux P."/>
            <person name="Thoren M.H."/>
            <person name="Johannesson H."/>
        </authorList>
    </citation>
    <scope>NUCLEOTIDE SEQUENCE</scope>
    <source>
        <strain evidence="3">CBS 990.96</strain>
    </source>
</reference>
<dbReference type="PANTHER" id="PTHR33112:SF12">
    <property type="entry name" value="HETEROKARYON INCOMPATIBILITY DOMAIN-CONTAINING PROTEIN"/>
    <property type="match status" value="1"/>
</dbReference>
<comment type="caution">
    <text evidence="3">The sequence shown here is derived from an EMBL/GenBank/DDBJ whole genome shotgun (WGS) entry which is preliminary data.</text>
</comment>
<name>A0AAN6YKB9_9PEZI</name>
<proteinExistence type="predicted"/>
<organism evidence="3 4">
    <name type="scientific">Podospora fimiseda</name>
    <dbReference type="NCBI Taxonomy" id="252190"/>
    <lineage>
        <taxon>Eukaryota</taxon>
        <taxon>Fungi</taxon>
        <taxon>Dikarya</taxon>
        <taxon>Ascomycota</taxon>
        <taxon>Pezizomycotina</taxon>
        <taxon>Sordariomycetes</taxon>
        <taxon>Sordariomycetidae</taxon>
        <taxon>Sordariales</taxon>
        <taxon>Podosporaceae</taxon>
        <taxon>Podospora</taxon>
    </lineage>
</organism>
<dbReference type="Proteomes" id="UP001301958">
    <property type="component" value="Unassembled WGS sequence"/>
</dbReference>
<evidence type="ECO:0000256" key="1">
    <source>
        <dbReference type="SAM" id="MobiDB-lite"/>
    </source>
</evidence>
<keyword evidence="4" id="KW-1185">Reference proteome</keyword>
<feature type="region of interest" description="Disordered" evidence="1">
    <location>
        <begin position="874"/>
        <end position="905"/>
    </location>
</feature>
<feature type="compositionally biased region" description="Polar residues" evidence="1">
    <location>
        <begin position="7"/>
        <end position="18"/>
    </location>
</feature>
<sequence length="1094" mass="122570">MTKPSEIASQRSGNSQTYRELRNRFEGSTSTPFYKLNTIEDSAKVHLSGPAAKEIRSQVVRSISVPSQAESSAKIQINGLIRNEIRSQVVKSISVPSQAAPLTPPPLPPRRIKSAPIAHLSASGHPNPNVQTLKPPPTPPRRGSNLSIQHTHTISDPDAKQSVVAEQLCGNCAEINFSQFHPSTPTIPLSNEDQHTPETTHLLPLKLLLDKRNSCRFCNLLFHTLSLPENDPLKDSEIQESIQKEPYFEKRRSPEAPFRVDFATWVNGREAIKWRFKKSAEAKWPFGITMDSIKVAEDEANKTANGEVDFEKDEDNKTEIAVLNQSTRVGLATAQQVDGNAQRGKFYGWTQAVLPDSGFLMMMSKNKVPAALRVVVYGSSHSKQGVIEVKLWGTSRAIGRELKLLSRFNLRVASPILAPTMDRQLRYGRLIRKDRIDLGLCRQWLHHCRTVHCDACQAPSWSINMRKTGTVNFRVIDVIQMTLVEKDASCCEYAALSYVWGTPDQYRPDLLYLNRSTVDKFFELNSITGSVGQTIWDAMEVVRGLGMRYLWADRMCIIQDSDQDKAKQIGLMDVIYGHATVTIAAATSVHLDSGLLGISTKRSVVQIAKQVTKSPQVNVLVPVESNPDLSPWSTRAWTLQEKLLSRRILLFHHGQVGYYCGTGTMHEDMSASDAGHNPEPIGWLSLRDNNLWSSVKQQMYGRAGPKLLRAPVFREYAGLIEQYTPRRMTNPSDAIHAVSGMLKILITNQRGRQLLHGLPEEFFDQAFHWQPSAAAEGNVRLRLRPGGTFPTWSWAAWEAVDLLSSGGVRYETPFQIQTDETGALLKVVERNIPEERMRPLIKWYIVESPNALPPPGPNKKIPPPLPPRLGSRFTKPITPPSKTAPSSVRPIQPGPSTTTLRPLNDTGLGLTLGSDVNLRNWNDSVHSVRNHIDKDINSSSIPFKLDQRSQGHHLVFRTYTTQFRLGPTRWRTEILWKRNKDSKLVRYKELEIRETAIFSNENEDQEIGRVVLPDPHEMPKLKSSSGLYDFIVISEAQFFGDEKVVEVGEWGLFNVMMVDRTPGSGGVSTRVGMGKITKDAWWAAGPKQEVVILG</sequence>
<feature type="region of interest" description="Disordered" evidence="1">
    <location>
        <begin position="1"/>
        <end position="31"/>
    </location>
</feature>
<dbReference type="PANTHER" id="PTHR33112">
    <property type="entry name" value="DOMAIN PROTEIN, PUTATIVE-RELATED"/>
    <property type="match status" value="1"/>
</dbReference>
<dbReference type="Pfam" id="PF06985">
    <property type="entry name" value="HET"/>
    <property type="match status" value="1"/>
</dbReference>
<feature type="region of interest" description="Disordered" evidence="1">
    <location>
        <begin position="119"/>
        <end position="148"/>
    </location>
</feature>
<accession>A0AAN6YKB9</accession>
<dbReference type="EMBL" id="MU865627">
    <property type="protein sequence ID" value="KAK4220848.1"/>
    <property type="molecule type" value="Genomic_DNA"/>
</dbReference>
<dbReference type="AlphaFoldDB" id="A0AAN6YKB9"/>
<gene>
    <name evidence="3" type="ORF">QBC38DRAFT_505397</name>
</gene>
<evidence type="ECO:0000313" key="3">
    <source>
        <dbReference type="EMBL" id="KAK4220848.1"/>
    </source>
</evidence>
<evidence type="ECO:0000313" key="4">
    <source>
        <dbReference type="Proteomes" id="UP001301958"/>
    </source>
</evidence>
<evidence type="ECO:0000259" key="2">
    <source>
        <dbReference type="Pfam" id="PF06985"/>
    </source>
</evidence>